<reference evidence="2" key="1">
    <citation type="submission" date="2021-01" db="EMBL/GenBank/DDBJ databases">
        <authorList>
            <person name="Corre E."/>
            <person name="Pelletier E."/>
            <person name="Niang G."/>
            <person name="Scheremetjew M."/>
            <person name="Finn R."/>
            <person name="Kale V."/>
            <person name="Holt S."/>
            <person name="Cochrane G."/>
            <person name="Meng A."/>
            <person name="Brown T."/>
            <person name="Cohen L."/>
        </authorList>
    </citation>
    <scope>NUCLEOTIDE SEQUENCE</scope>
    <source>
        <strain evidence="2">CCMP3276</strain>
    </source>
</reference>
<proteinExistence type="predicted"/>
<feature type="region of interest" description="Disordered" evidence="1">
    <location>
        <begin position="87"/>
        <end position="209"/>
    </location>
</feature>
<dbReference type="Gene3D" id="1.10.287.100">
    <property type="match status" value="1"/>
</dbReference>
<sequence length="209" mass="22388">MSASGGAGNGSGGSSGFVKDVYLRVIESTVEAARSELEQEGTDAAVVAALDELRTRWQRSLLASQDFDEHQRIQDVALQARQEEMLHQRQLAVASKSSPPARQRKQLQPQHPQSQPLPGPASLGARAQNQQPVVLPGIASFAPAGNAAPRHFVPPQPNQQTPAPVQLPHISELGPRAGAPKQNQPQQQQPQTLPSIGSFDPRAQPAPRQ</sequence>
<dbReference type="SUPFAM" id="SSF47396">
    <property type="entry name" value="Transcription factor IIA (TFIIA), alpha-helical domain"/>
    <property type="match status" value="1"/>
</dbReference>
<feature type="compositionally biased region" description="Low complexity" evidence="1">
    <location>
        <begin position="106"/>
        <end position="116"/>
    </location>
</feature>
<dbReference type="EMBL" id="HBFE01004671">
    <property type="protein sequence ID" value="CAD8726921.1"/>
    <property type="molecule type" value="Transcribed_RNA"/>
</dbReference>
<accession>A0A7S0XKF7</accession>
<evidence type="ECO:0000313" key="2">
    <source>
        <dbReference type="EMBL" id="CAD8726921.1"/>
    </source>
</evidence>
<gene>
    <name evidence="2" type="ORF">EMAD1354_LOCUS3002</name>
</gene>
<organism evidence="2">
    <name type="scientific">Erythrolobus madagascarensis</name>
    <dbReference type="NCBI Taxonomy" id="708628"/>
    <lineage>
        <taxon>Eukaryota</taxon>
        <taxon>Rhodophyta</taxon>
        <taxon>Bangiophyceae</taxon>
        <taxon>Porphyridiales</taxon>
        <taxon>Porphyridiaceae</taxon>
        <taxon>Erythrolobus</taxon>
    </lineage>
</organism>
<name>A0A7S0XKF7_9RHOD</name>
<evidence type="ECO:0000256" key="1">
    <source>
        <dbReference type="SAM" id="MobiDB-lite"/>
    </source>
</evidence>
<protein>
    <submittedName>
        <fullName evidence="2">Uncharacterized protein</fullName>
    </submittedName>
</protein>
<dbReference type="AlphaFoldDB" id="A0A7S0XKF7"/>
<feature type="compositionally biased region" description="Low complexity" evidence="1">
    <location>
        <begin position="180"/>
        <end position="191"/>
    </location>
</feature>